<feature type="transmembrane region" description="Helical" evidence="1">
    <location>
        <begin position="309"/>
        <end position="325"/>
    </location>
</feature>
<feature type="transmembrane region" description="Helical" evidence="1">
    <location>
        <begin position="361"/>
        <end position="380"/>
    </location>
</feature>
<keyword evidence="1" id="KW-0812">Transmembrane</keyword>
<proteinExistence type="predicted"/>
<comment type="caution">
    <text evidence="3">The sequence shown here is derived from an EMBL/GenBank/DDBJ whole genome shotgun (WGS) entry which is preliminary data.</text>
</comment>
<name>A0A1F8DEH9_9BACT</name>
<accession>A0A1F8DEH9</accession>
<dbReference type="InterPro" id="IPR038731">
    <property type="entry name" value="RgtA/B/C-like"/>
</dbReference>
<sequence>MKKDDVRFILSAFLSWRVLLFLFVALGIALFPLQENFLGGRLENYLKNPYFWSFLNFDGEHYASIAYQGYLPLTYFYFPFYPLVARLIVSPLGESFINVAISGLLVSNLSFAVGLFGLWKLVRLDYKRNVATLTVILLLLFPTSFYFGAFYTESLVFALIVWAFYLARKRQWLAVGILAAMATATRITALALLPALAYEVWEYRRKKNGKIALPIISLALIPMGLGIYMYYLYRVTGDPLEFFNAISLFGQQRSAEIVLLPQVFYRYFFKVLPNLDYSYFPAVFTSYLEIGSAVLFFILGVWAFFKIRLSYAFFLAAGYLIPPLSGSFSSFPRYVLILFPAFILLAVWLNKKSKIVRKMVFLILFVLLSVACALFARGYWVS</sequence>
<dbReference type="EMBL" id="MGIG01000002">
    <property type="protein sequence ID" value="OGM86842.1"/>
    <property type="molecule type" value="Genomic_DNA"/>
</dbReference>
<feature type="transmembrane region" description="Helical" evidence="1">
    <location>
        <begin position="211"/>
        <end position="233"/>
    </location>
</feature>
<reference evidence="3 4" key="1">
    <citation type="journal article" date="2016" name="Nat. Commun.">
        <title>Thousands of microbial genomes shed light on interconnected biogeochemical processes in an aquifer system.</title>
        <authorList>
            <person name="Anantharaman K."/>
            <person name="Brown C.T."/>
            <person name="Hug L.A."/>
            <person name="Sharon I."/>
            <person name="Castelle C.J."/>
            <person name="Probst A.J."/>
            <person name="Thomas B.C."/>
            <person name="Singh A."/>
            <person name="Wilkins M.J."/>
            <person name="Karaoz U."/>
            <person name="Brodie E.L."/>
            <person name="Williams K.H."/>
            <person name="Hubbard S.S."/>
            <person name="Banfield J.F."/>
        </authorList>
    </citation>
    <scope>NUCLEOTIDE SEQUENCE [LARGE SCALE GENOMIC DNA]</scope>
</reference>
<dbReference type="GO" id="GO:0016020">
    <property type="term" value="C:membrane"/>
    <property type="evidence" value="ECO:0007669"/>
    <property type="project" value="GOC"/>
</dbReference>
<keyword evidence="1" id="KW-0472">Membrane</keyword>
<gene>
    <name evidence="3" type="ORF">A2435_00100</name>
</gene>
<evidence type="ECO:0000256" key="1">
    <source>
        <dbReference type="SAM" id="Phobius"/>
    </source>
</evidence>
<evidence type="ECO:0000313" key="3">
    <source>
        <dbReference type="EMBL" id="OGM86842.1"/>
    </source>
</evidence>
<dbReference type="UniPathway" id="UPA00196"/>
<organism evidence="3 4">
    <name type="scientific">Candidatus Woesebacteria bacterium RIFOXYC1_FULL_46_16</name>
    <dbReference type="NCBI Taxonomy" id="1802546"/>
    <lineage>
        <taxon>Bacteria</taxon>
        <taxon>Candidatus Woeseibacteriota</taxon>
    </lineage>
</organism>
<evidence type="ECO:0000259" key="2">
    <source>
        <dbReference type="Pfam" id="PF13231"/>
    </source>
</evidence>
<dbReference type="Pfam" id="PF13231">
    <property type="entry name" value="PMT_2"/>
    <property type="match status" value="1"/>
</dbReference>
<feature type="transmembrane region" description="Helical" evidence="1">
    <location>
        <begin position="279"/>
        <end position="302"/>
    </location>
</feature>
<feature type="transmembrane region" description="Helical" evidence="1">
    <location>
        <begin position="96"/>
        <end position="118"/>
    </location>
</feature>
<dbReference type="AlphaFoldDB" id="A0A1F8DEH9"/>
<feature type="transmembrane region" description="Helical" evidence="1">
    <location>
        <begin position="130"/>
        <end position="152"/>
    </location>
</feature>
<feature type="transmembrane region" description="Helical" evidence="1">
    <location>
        <begin position="12"/>
        <end position="33"/>
    </location>
</feature>
<keyword evidence="1" id="KW-1133">Transmembrane helix</keyword>
<feature type="transmembrane region" description="Helical" evidence="1">
    <location>
        <begin position="172"/>
        <end position="199"/>
    </location>
</feature>
<feature type="transmembrane region" description="Helical" evidence="1">
    <location>
        <begin position="331"/>
        <end position="349"/>
    </location>
</feature>
<protein>
    <recommendedName>
        <fullName evidence="2">Glycosyltransferase RgtA/B/C/D-like domain-containing protein</fullName>
    </recommendedName>
</protein>
<dbReference type="Proteomes" id="UP000177400">
    <property type="component" value="Unassembled WGS sequence"/>
</dbReference>
<evidence type="ECO:0000313" key="4">
    <source>
        <dbReference type="Proteomes" id="UP000177400"/>
    </source>
</evidence>
<dbReference type="GO" id="GO:0006506">
    <property type="term" value="P:GPI anchor biosynthetic process"/>
    <property type="evidence" value="ECO:0007669"/>
    <property type="project" value="UniProtKB-UniPathway"/>
</dbReference>
<feature type="domain" description="Glycosyltransferase RgtA/B/C/D-like" evidence="2">
    <location>
        <begin position="98"/>
        <end position="221"/>
    </location>
</feature>